<protein>
    <submittedName>
        <fullName evidence="1">Uncharacterized protein</fullName>
    </submittedName>
</protein>
<dbReference type="EMBL" id="GBXM01088813">
    <property type="protein sequence ID" value="JAH19764.1"/>
    <property type="molecule type" value="Transcribed_RNA"/>
</dbReference>
<accession>A0A0E9QSH1</accession>
<reference evidence="1" key="2">
    <citation type="journal article" date="2015" name="Fish Shellfish Immunol.">
        <title>Early steps in the European eel (Anguilla anguilla)-Vibrio vulnificus interaction in the gills: Role of the RtxA13 toxin.</title>
        <authorList>
            <person name="Callol A."/>
            <person name="Pajuelo D."/>
            <person name="Ebbesson L."/>
            <person name="Teles M."/>
            <person name="MacKenzie S."/>
            <person name="Amaro C."/>
        </authorList>
    </citation>
    <scope>NUCLEOTIDE SEQUENCE</scope>
</reference>
<name>A0A0E9QSH1_ANGAN</name>
<proteinExistence type="predicted"/>
<dbReference type="AlphaFoldDB" id="A0A0E9QSH1"/>
<sequence length="43" mass="5272">MFHFSETHWSKQYISQLLLVRSNSHYLPIKNPHEFNKNQIQMV</sequence>
<organism evidence="1">
    <name type="scientific">Anguilla anguilla</name>
    <name type="common">European freshwater eel</name>
    <name type="synonym">Muraena anguilla</name>
    <dbReference type="NCBI Taxonomy" id="7936"/>
    <lineage>
        <taxon>Eukaryota</taxon>
        <taxon>Metazoa</taxon>
        <taxon>Chordata</taxon>
        <taxon>Craniata</taxon>
        <taxon>Vertebrata</taxon>
        <taxon>Euteleostomi</taxon>
        <taxon>Actinopterygii</taxon>
        <taxon>Neopterygii</taxon>
        <taxon>Teleostei</taxon>
        <taxon>Anguilliformes</taxon>
        <taxon>Anguillidae</taxon>
        <taxon>Anguilla</taxon>
    </lineage>
</organism>
<evidence type="ECO:0000313" key="1">
    <source>
        <dbReference type="EMBL" id="JAH19764.1"/>
    </source>
</evidence>
<reference evidence="1" key="1">
    <citation type="submission" date="2014-11" db="EMBL/GenBank/DDBJ databases">
        <authorList>
            <person name="Amaro Gonzalez C."/>
        </authorList>
    </citation>
    <scope>NUCLEOTIDE SEQUENCE</scope>
</reference>